<dbReference type="Pfam" id="PF06089">
    <property type="entry name" value="Asparaginase_II"/>
    <property type="match status" value="1"/>
</dbReference>
<sequence>MVESVHQVNAAVMDAAGTLLHRWGDIEKPVYLRSAIKPIQALPFVESGAADACNATDREISLACASHTGEDIHVDAVTAWLDRLGLGIEDLECGAHWPSYRPAERALAARGEQPTAAHNNCSGKHTGFLATARHLGEPLQGYIHLDHPVQQRIVRVLEDFTGLDLSRAPIGIDGCSIPTLGVPLDRAALAIARFADPSALGAERAAACHRIQQAIACEPMMIAGSDRLCTALNGSARGAVIAKVGAEGVYLAALPKLGLGISMKTVDGTTRGCEAALGAVLETLGVMTDEMHTAMDGFTRPVLKNWNGFEVGQIEAHLDAAQPEG</sequence>
<name>A0ABQ5U725_9PROT</name>
<dbReference type="EMBL" id="BSNF01000010">
    <property type="protein sequence ID" value="GLQ07950.1"/>
    <property type="molecule type" value="Genomic_DNA"/>
</dbReference>
<dbReference type="PANTHER" id="PTHR42110">
    <property type="entry name" value="L-ASPARAGINASE, PUTATIVE (AFU_ORTHOLOGUE AFUA_3G11890)-RELATED"/>
    <property type="match status" value="1"/>
</dbReference>
<evidence type="ECO:0000313" key="1">
    <source>
        <dbReference type="EMBL" id="GLQ07950.1"/>
    </source>
</evidence>
<keyword evidence="2" id="KW-1185">Reference proteome</keyword>
<accession>A0ABQ5U725</accession>
<gene>
    <name evidence="1" type="ORF">GCM10007924_31720</name>
</gene>
<reference evidence="1" key="1">
    <citation type="journal article" date="2014" name="Int. J. Syst. Evol. Microbiol.">
        <title>Complete genome of a new Firmicutes species belonging to the dominant human colonic microbiota ('Ruminococcus bicirculans') reveals two chromosomes and a selective capacity to utilize plant glucans.</title>
        <authorList>
            <consortium name="NISC Comparative Sequencing Program"/>
            <person name="Wegmann U."/>
            <person name="Louis P."/>
            <person name="Goesmann A."/>
            <person name="Henrissat B."/>
            <person name="Duncan S.H."/>
            <person name="Flint H.J."/>
        </authorList>
    </citation>
    <scope>NUCLEOTIDE SEQUENCE</scope>
    <source>
        <strain evidence="1">NBRC 103408</strain>
    </source>
</reference>
<dbReference type="PANTHER" id="PTHR42110:SF1">
    <property type="entry name" value="L-ASPARAGINASE, PUTATIVE (AFU_ORTHOLOGUE AFUA_3G11890)-RELATED"/>
    <property type="match status" value="1"/>
</dbReference>
<dbReference type="Proteomes" id="UP001161409">
    <property type="component" value="Unassembled WGS sequence"/>
</dbReference>
<proteinExistence type="predicted"/>
<reference evidence="1" key="2">
    <citation type="submission" date="2023-01" db="EMBL/GenBank/DDBJ databases">
        <title>Draft genome sequence of Sneathiella chinensis strain NBRC 103408.</title>
        <authorList>
            <person name="Sun Q."/>
            <person name="Mori K."/>
        </authorList>
    </citation>
    <scope>NUCLEOTIDE SEQUENCE</scope>
    <source>
        <strain evidence="1">NBRC 103408</strain>
    </source>
</reference>
<dbReference type="InterPro" id="IPR010349">
    <property type="entry name" value="Asparaginase_II"/>
</dbReference>
<protein>
    <submittedName>
        <fullName evidence="1">Asparaginase</fullName>
    </submittedName>
</protein>
<comment type="caution">
    <text evidence="1">The sequence shown here is derived from an EMBL/GenBank/DDBJ whole genome shotgun (WGS) entry which is preliminary data.</text>
</comment>
<organism evidence="1 2">
    <name type="scientific">Sneathiella chinensis</name>
    <dbReference type="NCBI Taxonomy" id="349750"/>
    <lineage>
        <taxon>Bacteria</taxon>
        <taxon>Pseudomonadati</taxon>
        <taxon>Pseudomonadota</taxon>
        <taxon>Alphaproteobacteria</taxon>
        <taxon>Sneathiellales</taxon>
        <taxon>Sneathiellaceae</taxon>
        <taxon>Sneathiella</taxon>
    </lineage>
</organism>
<evidence type="ECO:0000313" key="2">
    <source>
        <dbReference type="Proteomes" id="UP001161409"/>
    </source>
</evidence>